<evidence type="ECO:0000259" key="4">
    <source>
        <dbReference type="Pfam" id="PF22725"/>
    </source>
</evidence>
<dbReference type="NCBIfam" id="TIGR04380">
    <property type="entry name" value="myo_inos_iolG"/>
    <property type="match status" value="1"/>
</dbReference>
<dbReference type="InterPro" id="IPR000683">
    <property type="entry name" value="Gfo/Idh/MocA-like_OxRdtase_N"/>
</dbReference>
<dbReference type="Pfam" id="PF01408">
    <property type="entry name" value="GFO_IDH_MocA"/>
    <property type="match status" value="1"/>
</dbReference>
<evidence type="ECO:0000313" key="6">
    <source>
        <dbReference type="Proteomes" id="UP000435187"/>
    </source>
</evidence>
<protein>
    <submittedName>
        <fullName evidence="5">Inositol 2-dehydrogenase</fullName>
        <ecNumber evidence="5">1.1.1.18</ecNumber>
    </submittedName>
</protein>
<dbReference type="InterPro" id="IPR055170">
    <property type="entry name" value="GFO_IDH_MocA-like_dom"/>
</dbReference>
<gene>
    <name evidence="5" type="primary">iolG</name>
    <name evidence="5" type="ORF">GH885_12100</name>
</gene>
<dbReference type="Gene3D" id="3.40.50.720">
    <property type="entry name" value="NAD(P)-binding Rossmann-like Domain"/>
    <property type="match status" value="1"/>
</dbReference>
<comment type="caution">
    <text evidence="5">The sequence shown here is derived from an EMBL/GenBank/DDBJ whole genome shotgun (WGS) entry which is preliminary data.</text>
</comment>
<dbReference type="GO" id="GO:0050112">
    <property type="term" value="F:inositol 2-dehydrogenase (NAD+) activity"/>
    <property type="evidence" value="ECO:0007669"/>
    <property type="project" value="UniProtKB-EC"/>
</dbReference>
<dbReference type="Proteomes" id="UP000435187">
    <property type="component" value="Unassembled WGS sequence"/>
</dbReference>
<evidence type="ECO:0000313" key="5">
    <source>
        <dbReference type="EMBL" id="MRI67076.1"/>
    </source>
</evidence>
<sequence>MQKLKIGIIGVGRIGKIHAYNALHSNKFELRAISDVSNDQLDHSSLRESVPIITNQPEKILTDSEIDAIFICSSTDTHVDYIKKAASEGKHVFCEKPISLHIHDTYEVLDIVKKANIKFQVGFNRRYDKHFKKVYESVRKGVVGNPHIIKITSRDPKPPSEQYIKQSGGMFMDMTIHDFDLIRYLSGREVEEVSVKTANLISPIFHKNKDVDTAVITLIFDDGSLGVIDNSRQAVYGYDQRIEVFGEKGLIKVENEKETNLEVSTKDSVVVAQPSYFFLDRYYDAYQSEIDAFADSILLNKSTLTQLDDGLKAEILALTAKKSAQEERSVKVNEVCADYGLPYF</sequence>
<dbReference type="EMBL" id="WJEE01000025">
    <property type="protein sequence ID" value="MRI67076.1"/>
    <property type="molecule type" value="Genomic_DNA"/>
</dbReference>
<dbReference type="Pfam" id="PF22725">
    <property type="entry name" value="GFO_IDH_MocA_C3"/>
    <property type="match status" value="1"/>
</dbReference>
<proteinExistence type="inferred from homology"/>
<dbReference type="Gene3D" id="3.30.360.10">
    <property type="entry name" value="Dihydrodipicolinate Reductase, domain 2"/>
    <property type="match status" value="1"/>
</dbReference>
<comment type="similarity">
    <text evidence="1">Belongs to the Gfo/Idh/MocA family.</text>
</comment>
<evidence type="ECO:0000259" key="3">
    <source>
        <dbReference type="Pfam" id="PF01408"/>
    </source>
</evidence>
<feature type="domain" description="Gfo/Idh/MocA-like oxidoreductase N-terminal" evidence="3">
    <location>
        <begin position="4"/>
        <end position="123"/>
    </location>
</feature>
<name>A0A6N7R3A3_9BACI</name>
<dbReference type="RefSeq" id="WP_153835696.1">
    <property type="nucleotide sequence ID" value="NZ_JBHUMW010000091.1"/>
</dbReference>
<organism evidence="5 6">
    <name type="scientific">Gracilibacillus thailandensis</name>
    <dbReference type="NCBI Taxonomy" id="563735"/>
    <lineage>
        <taxon>Bacteria</taxon>
        <taxon>Bacillati</taxon>
        <taxon>Bacillota</taxon>
        <taxon>Bacilli</taxon>
        <taxon>Bacillales</taxon>
        <taxon>Bacillaceae</taxon>
        <taxon>Gracilibacillus</taxon>
    </lineage>
</organism>
<dbReference type="EC" id="1.1.1.18" evidence="5"/>
<evidence type="ECO:0000256" key="2">
    <source>
        <dbReference type="ARBA" id="ARBA00023002"/>
    </source>
</evidence>
<dbReference type="AlphaFoldDB" id="A0A6N7R3A3"/>
<dbReference type="SUPFAM" id="SSF51735">
    <property type="entry name" value="NAD(P)-binding Rossmann-fold domains"/>
    <property type="match status" value="1"/>
</dbReference>
<feature type="domain" description="GFO/IDH/MocA-like oxidoreductase" evidence="4">
    <location>
        <begin position="131"/>
        <end position="251"/>
    </location>
</feature>
<keyword evidence="6" id="KW-1185">Reference proteome</keyword>
<dbReference type="InterPro" id="IPR030827">
    <property type="entry name" value="Myo_inos_IolG"/>
</dbReference>
<dbReference type="GO" id="GO:0000166">
    <property type="term" value="F:nucleotide binding"/>
    <property type="evidence" value="ECO:0007669"/>
    <property type="project" value="InterPro"/>
</dbReference>
<dbReference type="PANTHER" id="PTHR42840">
    <property type="entry name" value="NAD(P)-BINDING ROSSMANN-FOLD SUPERFAMILY PROTEIN-RELATED"/>
    <property type="match status" value="1"/>
</dbReference>
<dbReference type="PANTHER" id="PTHR42840:SF3">
    <property type="entry name" value="BINDING ROSSMANN FOLD OXIDOREDUCTASE, PUTATIVE (AFU_ORTHOLOGUE AFUA_2G10240)-RELATED"/>
    <property type="match status" value="1"/>
</dbReference>
<keyword evidence="2 5" id="KW-0560">Oxidoreductase</keyword>
<dbReference type="InterPro" id="IPR036291">
    <property type="entry name" value="NAD(P)-bd_dom_sf"/>
</dbReference>
<evidence type="ECO:0000256" key="1">
    <source>
        <dbReference type="ARBA" id="ARBA00010928"/>
    </source>
</evidence>
<accession>A0A6N7R3A3</accession>
<dbReference type="SUPFAM" id="SSF55347">
    <property type="entry name" value="Glyceraldehyde-3-phosphate dehydrogenase-like, C-terminal domain"/>
    <property type="match status" value="1"/>
</dbReference>
<reference evidence="5 6" key="1">
    <citation type="submission" date="2019-10" db="EMBL/GenBank/DDBJ databases">
        <title>Gracilibacillus salitolerans sp. nov., a moderate halophile isolated from a saline soil in northwest China.</title>
        <authorList>
            <person name="Gan L."/>
        </authorList>
    </citation>
    <scope>NUCLEOTIDE SEQUENCE [LARGE SCALE GENOMIC DNA]</scope>
    <source>
        <strain evidence="5 6">TP2-8</strain>
    </source>
</reference>